<sequence>MGKHTYRTLWLSDIHLGNRDCKVDYLLDFLSRYQADTLILVGDIVDLWSLKSRFHWPESHTKAVRLLLERADQGCRIIYIPGNHDEAIRKFIQFNLGNVELAHNYIHTSANGNRILALHGDEFDSMVCHSKLTSLLGDAGYDFLLFLNRWLNHYRRLTRQPYWSLASYLKSKVEKANLAIARFRHAAVTMAKHKDVDAIVCGHIHHPEITEQDGIVYLNDGDWIENCTFLAEHHDGVIELIQWTEQAKCLDSTERFKINPQITSLFDKEKAKEKQKEKQKEKVA</sequence>
<dbReference type="GO" id="GO:0016020">
    <property type="term" value="C:membrane"/>
    <property type="evidence" value="ECO:0007669"/>
    <property type="project" value="GOC"/>
</dbReference>
<proteinExistence type="predicted"/>
<organism evidence="7 8">
    <name type="scientific">Photobacterium halotolerans</name>
    <dbReference type="NCBI Taxonomy" id="265726"/>
    <lineage>
        <taxon>Bacteria</taxon>
        <taxon>Pseudomonadati</taxon>
        <taxon>Pseudomonadota</taxon>
        <taxon>Gammaproteobacteria</taxon>
        <taxon>Vibrionales</taxon>
        <taxon>Vibrionaceae</taxon>
        <taxon>Photobacterium</taxon>
    </lineage>
</organism>
<dbReference type="InterPro" id="IPR029052">
    <property type="entry name" value="Metallo-depent_PP-like"/>
</dbReference>
<dbReference type="Proteomes" id="UP000465712">
    <property type="component" value="Unassembled WGS sequence"/>
</dbReference>
<comment type="caution">
    <text evidence="7">The sequence shown here is derived from an EMBL/GenBank/DDBJ whole genome shotgun (WGS) entry which is preliminary data.</text>
</comment>
<evidence type="ECO:0000256" key="4">
    <source>
        <dbReference type="ARBA" id="ARBA00023136"/>
    </source>
</evidence>
<evidence type="ECO:0000256" key="2">
    <source>
        <dbReference type="ARBA" id="ARBA00022519"/>
    </source>
</evidence>
<evidence type="ECO:0000313" key="8">
    <source>
        <dbReference type="Proteomes" id="UP000465712"/>
    </source>
</evidence>
<dbReference type="Pfam" id="PF00149">
    <property type="entry name" value="Metallophos"/>
    <property type="match status" value="1"/>
</dbReference>
<dbReference type="EMBL" id="WXWW01000103">
    <property type="protein sequence ID" value="NAW64859.1"/>
    <property type="molecule type" value="Genomic_DNA"/>
</dbReference>
<dbReference type="InterPro" id="IPR004843">
    <property type="entry name" value="Calcineurin-like_PHP"/>
</dbReference>
<evidence type="ECO:0000256" key="1">
    <source>
        <dbReference type="ARBA" id="ARBA00022475"/>
    </source>
</evidence>
<dbReference type="AlphaFoldDB" id="A0A7X4W9Z1"/>
<accession>A0A7X4W9Z1</accession>
<gene>
    <name evidence="7" type="ORF">CAG72_06475</name>
</gene>
<feature type="domain" description="Calcineurin-like phosphoesterase" evidence="6">
    <location>
        <begin position="7"/>
        <end position="207"/>
    </location>
</feature>
<dbReference type="Gene3D" id="3.60.21.10">
    <property type="match status" value="1"/>
</dbReference>
<keyword evidence="4" id="KW-0472">Membrane</keyword>
<evidence type="ECO:0000259" key="6">
    <source>
        <dbReference type="Pfam" id="PF00149"/>
    </source>
</evidence>
<dbReference type="InterPro" id="IPR043461">
    <property type="entry name" value="LpxH-like"/>
</dbReference>
<protein>
    <submittedName>
        <fullName evidence="7">UDP-2,3-diacylglucosamine diphosphatase</fullName>
    </submittedName>
</protein>
<keyword evidence="3" id="KW-0479">Metal-binding</keyword>
<evidence type="ECO:0000256" key="3">
    <source>
        <dbReference type="ARBA" id="ARBA00022723"/>
    </source>
</evidence>
<evidence type="ECO:0000256" key="5">
    <source>
        <dbReference type="ARBA" id="ARBA00023211"/>
    </source>
</evidence>
<reference evidence="7 8" key="1">
    <citation type="submission" date="2017-05" db="EMBL/GenBank/DDBJ databases">
        <title>High clonality and local adaptation shapes Vibrionaceae linages within an endangered oasis.</title>
        <authorList>
            <person name="Vazquez-Rosas-Landa M."/>
        </authorList>
    </citation>
    <scope>NUCLEOTIDE SEQUENCE [LARGE SCALE GENOMIC DNA]</scope>
    <source>
        <strain evidence="7 8">P46_P4S1P180</strain>
    </source>
</reference>
<name>A0A7X4W9Z1_9GAMM</name>
<dbReference type="CDD" id="cd07398">
    <property type="entry name" value="MPP_YbbF-LpxH"/>
    <property type="match status" value="1"/>
</dbReference>
<dbReference type="RefSeq" id="WP_027252513.1">
    <property type="nucleotide sequence ID" value="NZ_WXWU01000158.1"/>
</dbReference>
<keyword evidence="5" id="KW-0464">Manganese</keyword>
<keyword evidence="1" id="KW-1003">Cell membrane</keyword>
<dbReference type="PANTHER" id="PTHR34990:SF2">
    <property type="entry name" value="BLL8164 PROTEIN"/>
    <property type="match status" value="1"/>
</dbReference>
<dbReference type="GO" id="GO:0046872">
    <property type="term" value="F:metal ion binding"/>
    <property type="evidence" value="ECO:0007669"/>
    <property type="project" value="UniProtKB-KW"/>
</dbReference>
<keyword evidence="2" id="KW-0997">Cell inner membrane</keyword>
<dbReference type="SUPFAM" id="SSF56300">
    <property type="entry name" value="Metallo-dependent phosphatases"/>
    <property type="match status" value="1"/>
</dbReference>
<dbReference type="PANTHER" id="PTHR34990">
    <property type="entry name" value="UDP-2,3-DIACYLGLUCOSAMINE HYDROLASE-RELATED"/>
    <property type="match status" value="1"/>
</dbReference>
<dbReference type="OrthoDB" id="9802481at2"/>
<dbReference type="GO" id="GO:0009245">
    <property type="term" value="P:lipid A biosynthetic process"/>
    <property type="evidence" value="ECO:0007669"/>
    <property type="project" value="TreeGrafter"/>
</dbReference>
<evidence type="ECO:0000313" key="7">
    <source>
        <dbReference type="EMBL" id="NAW64859.1"/>
    </source>
</evidence>
<dbReference type="GO" id="GO:0008758">
    <property type="term" value="F:UDP-2,3-diacylglucosamine hydrolase activity"/>
    <property type="evidence" value="ECO:0007669"/>
    <property type="project" value="TreeGrafter"/>
</dbReference>